<evidence type="ECO:0000313" key="1">
    <source>
        <dbReference type="EMBL" id="CAI8026161.1"/>
    </source>
</evidence>
<name>A0AA35SCJ8_GEOBA</name>
<reference evidence="1" key="1">
    <citation type="submission" date="2023-03" db="EMBL/GenBank/DDBJ databases">
        <authorList>
            <person name="Steffen K."/>
            <person name="Cardenas P."/>
        </authorList>
    </citation>
    <scope>NUCLEOTIDE SEQUENCE</scope>
</reference>
<dbReference type="Pfam" id="PF20180">
    <property type="entry name" value="UQCC2_CBP6"/>
    <property type="match status" value="1"/>
</dbReference>
<sequence length="103" mass="11687">MSCSMNLSRDLSFSTVSVEPEVMIPKETLSLLRRLQSGIGRWPVNSSRKGRDLGEFLRTTYEQTFKELVKTDPMAAEAAVRSLERLVSDHHRNLYSEKGTIPC</sequence>
<evidence type="ECO:0000313" key="2">
    <source>
        <dbReference type="Proteomes" id="UP001174909"/>
    </source>
</evidence>
<proteinExistence type="predicted"/>
<organism evidence="1 2">
    <name type="scientific">Geodia barretti</name>
    <name type="common">Barrett's horny sponge</name>
    <dbReference type="NCBI Taxonomy" id="519541"/>
    <lineage>
        <taxon>Eukaryota</taxon>
        <taxon>Metazoa</taxon>
        <taxon>Porifera</taxon>
        <taxon>Demospongiae</taxon>
        <taxon>Heteroscleromorpha</taxon>
        <taxon>Tetractinellida</taxon>
        <taxon>Astrophorina</taxon>
        <taxon>Geodiidae</taxon>
        <taxon>Geodia</taxon>
    </lineage>
</organism>
<dbReference type="EMBL" id="CASHTH010002202">
    <property type="protein sequence ID" value="CAI8026161.1"/>
    <property type="molecule type" value="Genomic_DNA"/>
</dbReference>
<keyword evidence="2" id="KW-1185">Reference proteome</keyword>
<gene>
    <name evidence="1" type="ORF">GBAR_LOCUS15057</name>
</gene>
<accession>A0AA35SCJ8</accession>
<protein>
    <submittedName>
        <fullName evidence="1">Ubiquinol-cytochrome-c reductase complex assembly factor 2</fullName>
    </submittedName>
</protein>
<dbReference type="AlphaFoldDB" id="A0AA35SCJ8"/>
<dbReference type="Proteomes" id="UP001174909">
    <property type="component" value="Unassembled WGS sequence"/>
</dbReference>
<comment type="caution">
    <text evidence="1">The sequence shown here is derived from an EMBL/GenBank/DDBJ whole genome shotgun (WGS) entry which is preliminary data.</text>
</comment>